<feature type="binding site" evidence="11">
    <location>
        <position position="115"/>
    </location>
    <ligand>
        <name>Cu cation</name>
        <dbReference type="ChEBI" id="CHEBI:23378"/>
    </ligand>
</feature>
<feature type="binding site" evidence="11">
    <location>
        <position position="120"/>
    </location>
    <ligand>
        <name>Cu cation</name>
        <dbReference type="ChEBI" id="CHEBI:23378"/>
    </ligand>
</feature>
<dbReference type="GO" id="GO:0016020">
    <property type="term" value="C:membrane"/>
    <property type="evidence" value="ECO:0007669"/>
    <property type="project" value="UniProtKB-SubCell"/>
</dbReference>
<dbReference type="PRINTS" id="PR00155">
    <property type="entry name" value="AMICYANIN"/>
</dbReference>
<evidence type="ECO:0000256" key="11">
    <source>
        <dbReference type="PIRSR" id="PIRSR602386-1"/>
    </source>
</evidence>
<feature type="domain" description="Blue (type 1) copper" evidence="12">
    <location>
        <begin position="51"/>
        <end position="126"/>
    </location>
</feature>
<dbReference type="InterPro" id="IPR002386">
    <property type="entry name" value="Amicyanin/Pseudoazurin"/>
</dbReference>
<organism evidence="13 14">
    <name type="scientific">Pontivivens ytuae</name>
    <dbReference type="NCBI Taxonomy" id="2789856"/>
    <lineage>
        <taxon>Bacteria</taxon>
        <taxon>Pseudomonadati</taxon>
        <taxon>Pseudomonadota</taxon>
        <taxon>Alphaproteobacteria</taxon>
        <taxon>Rhodobacterales</taxon>
        <taxon>Paracoccaceae</taxon>
        <taxon>Pontivivens</taxon>
    </lineage>
</organism>
<evidence type="ECO:0000259" key="12">
    <source>
        <dbReference type="Pfam" id="PF00127"/>
    </source>
</evidence>
<evidence type="ECO:0000256" key="7">
    <source>
        <dbReference type="ARBA" id="ARBA00022982"/>
    </source>
</evidence>
<dbReference type="AlphaFoldDB" id="A0A7S9LPT7"/>
<dbReference type="PRINTS" id="PR00156">
    <property type="entry name" value="COPPERBLUE"/>
</dbReference>
<dbReference type="GO" id="GO:0009055">
    <property type="term" value="F:electron transfer activity"/>
    <property type="evidence" value="ECO:0007669"/>
    <property type="project" value="InterPro"/>
</dbReference>
<keyword evidence="14" id="KW-1185">Reference proteome</keyword>
<dbReference type="InterPro" id="IPR001235">
    <property type="entry name" value="Copper_blue_Plastocyanin"/>
</dbReference>
<keyword evidence="7" id="KW-0249">Electron transport</keyword>
<evidence type="ECO:0000256" key="9">
    <source>
        <dbReference type="ARBA" id="ARBA00023136"/>
    </source>
</evidence>
<evidence type="ECO:0000256" key="1">
    <source>
        <dbReference type="ARBA" id="ARBA00004370"/>
    </source>
</evidence>
<keyword evidence="9" id="KW-0472">Membrane</keyword>
<evidence type="ECO:0000313" key="13">
    <source>
        <dbReference type="EMBL" id="QPH52750.1"/>
    </source>
</evidence>
<sequence>MTDFNRRHFNALLGATVVAAGSAGAESHGGGTVHEVQMLNAHPDDRSERNVFLPDIVRAQPGDTIKFIATDRGHNAVSDENMTPEGGAEFRGRINEEIEITLETEGTYGYYCQPHRALGMVGLILVGDASVNFEEARAARQRGKAEERYEDIFARAEEMLAAEA</sequence>
<reference evidence="13 14" key="1">
    <citation type="submission" date="2020-11" db="EMBL/GenBank/DDBJ databases">
        <title>Description of Pontivivens ytuae sp. nov. isolated from deep sea sediment of Mariana Trench.</title>
        <authorList>
            <person name="Wang Z."/>
            <person name="Sun Q.-L."/>
            <person name="Xu X.-D."/>
            <person name="Tang Y.-Z."/>
            <person name="Zhang J."/>
        </authorList>
    </citation>
    <scope>NUCLEOTIDE SEQUENCE [LARGE SCALE GENOMIC DNA]</scope>
    <source>
        <strain evidence="13 14">MT2928</strain>
    </source>
</reference>
<comment type="cofactor">
    <cofactor evidence="11">
        <name>Cu cation</name>
        <dbReference type="ChEBI" id="CHEBI:23378"/>
    </cofactor>
    <text evidence="11">Binds 1 copper ion per subunit.</text>
</comment>
<evidence type="ECO:0000256" key="6">
    <source>
        <dbReference type="ARBA" id="ARBA00022764"/>
    </source>
</evidence>
<accession>A0A7S9LPT7</accession>
<protein>
    <recommendedName>
        <fullName evidence="3 10">Pseudoazurin</fullName>
    </recommendedName>
</protein>
<dbReference type="GO" id="GO:0042597">
    <property type="term" value="C:periplasmic space"/>
    <property type="evidence" value="ECO:0007669"/>
    <property type="project" value="UniProtKB-SubCell"/>
</dbReference>
<keyword evidence="8 11" id="KW-0186">Copper</keyword>
<keyword evidence="6" id="KW-0574">Periplasm</keyword>
<dbReference type="PANTHER" id="PTHR34192">
    <property type="entry name" value="PLASTOCYANIN MAJOR ISOFORM, CHLOROPLASTIC-RELATED"/>
    <property type="match status" value="1"/>
</dbReference>
<name>A0A7S9LPT7_9RHOB</name>
<dbReference type="RefSeq" id="WP_196101961.1">
    <property type="nucleotide sequence ID" value="NZ_CP064942.1"/>
</dbReference>
<dbReference type="NCBIfam" id="TIGR02375">
    <property type="entry name" value="pseudoazurin"/>
    <property type="match status" value="1"/>
</dbReference>
<evidence type="ECO:0000256" key="2">
    <source>
        <dbReference type="ARBA" id="ARBA00004418"/>
    </source>
</evidence>
<dbReference type="InterPro" id="IPR012745">
    <property type="entry name" value="Pseudoazurin"/>
</dbReference>
<dbReference type="EMBL" id="CP064942">
    <property type="protein sequence ID" value="QPH52750.1"/>
    <property type="molecule type" value="Genomic_DNA"/>
</dbReference>
<dbReference type="SUPFAM" id="SSF49503">
    <property type="entry name" value="Cupredoxins"/>
    <property type="match status" value="1"/>
</dbReference>
<dbReference type="PROSITE" id="PS00196">
    <property type="entry name" value="COPPER_BLUE"/>
    <property type="match status" value="1"/>
</dbReference>
<evidence type="ECO:0000256" key="3">
    <source>
        <dbReference type="ARBA" id="ARBA00016984"/>
    </source>
</evidence>
<evidence type="ECO:0000313" key="14">
    <source>
        <dbReference type="Proteomes" id="UP000594800"/>
    </source>
</evidence>
<proteinExistence type="predicted"/>
<evidence type="ECO:0000256" key="5">
    <source>
        <dbReference type="ARBA" id="ARBA00022723"/>
    </source>
</evidence>
<dbReference type="GO" id="GO:0005507">
    <property type="term" value="F:copper ion binding"/>
    <property type="evidence" value="ECO:0007669"/>
    <property type="project" value="UniProtKB-UniRule"/>
</dbReference>
<keyword evidence="4" id="KW-0813">Transport</keyword>
<dbReference type="Proteomes" id="UP000594800">
    <property type="component" value="Chromosome"/>
</dbReference>
<evidence type="ECO:0000256" key="10">
    <source>
        <dbReference type="NCBIfam" id="TIGR02375"/>
    </source>
</evidence>
<keyword evidence="5 11" id="KW-0479">Metal-binding</keyword>
<evidence type="ECO:0000256" key="8">
    <source>
        <dbReference type="ARBA" id="ARBA00023008"/>
    </source>
</evidence>
<dbReference type="InterPro" id="IPR000923">
    <property type="entry name" value="BlueCu_1"/>
</dbReference>
<dbReference type="PANTHER" id="PTHR34192:SF10">
    <property type="entry name" value="PLASTOCYANIN MAJOR ISOFORM, CHLOROPLASTIC-RELATED"/>
    <property type="match status" value="1"/>
</dbReference>
<feature type="binding site" evidence="11">
    <location>
        <position position="74"/>
    </location>
    <ligand>
        <name>Cu cation</name>
        <dbReference type="ChEBI" id="CHEBI:23378"/>
    </ligand>
</feature>
<gene>
    <name evidence="13" type="ORF">I0K15_13125</name>
</gene>
<dbReference type="KEGG" id="poz:I0K15_13125"/>
<dbReference type="Pfam" id="PF00127">
    <property type="entry name" value="Copper-bind"/>
    <property type="match status" value="1"/>
</dbReference>
<dbReference type="InterPro" id="IPR028871">
    <property type="entry name" value="BlueCu_1_BS"/>
</dbReference>
<feature type="binding site" evidence="11">
    <location>
        <position position="112"/>
    </location>
    <ligand>
        <name>Cu cation</name>
        <dbReference type="ChEBI" id="CHEBI:23378"/>
    </ligand>
</feature>
<dbReference type="InterPro" id="IPR008972">
    <property type="entry name" value="Cupredoxin"/>
</dbReference>
<dbReference type="Gene3D" id="2.60.40.420">
    <property type="entry name" value="Cupredoxins - blue copper proteins"/>
    <property type="match status" value="1"/>
</dbReference>
<comment type="subcellular location">
    <subcellularLocation>
        <location evidence="1">Membrane</location>
    </subcellularLocation>
    <subcellularLocation>
        <location evidence="2">Periplasm</location>
    </subcellularLocation>
</comment>
<evidence type="ECO:0000256" key="4">
    <source>
        <dbReference type="ARBA" id="ARBA00022448"/>
    </source>
</evidence>